<name>A0A151AMK9_9CLOT</name>
<dbReference type="PATRIC" id="fig|1121305.3.peg.1621"/>
<feature type="transmembrane region" description="Helical" evidence="7">
    <location>
        <begin position="28"/>
        <end position="50"/>
    </location>
</feature>
<evidence type="ECO:0000259" key="8">
    <source>
        <dbReference type="Pfam" id="PF09335"/>
    </source>
</evidence>
<dbReference type="EMBL" id="LTBB01000007">
    <property type="protein sequence ID" value="KYH28885.1"/>
    <property type="molecule type" value="Genomic_DNA"/>
</dbReference>
<evidence type="ECO:0000256" key="3">
    <source>
        <dbReference type="ARBA" id="ARBA00022475"/>
    </source>
</evidence>
<dbReference type="Pfam" id="PF09335">
    <property type="entry name" value="VTT_dom"/>
    <property type="match status" value="1"/>
</dbReference>
<sequence length="215" mass="24400">MDEFSREFLYIASHFEDYISMAINQFGAYTYILLFFVIFLEAASIITSFLPGDSLIFVTGTLASIKLINVIIIFIVLCIAVIAGDIVNYYVGKILGRKILRAGDNKVFKKESIERAHMFYENYGRVAIIMGRFIPIVRSFIAFVAGITSMNLYKFMGYAIIGGILRISVFLFAGYYFGTLKIIRDNLEFVIIIVAMITFIPAIAGFIKERIKQKH</sequence>
<evidence type="ECO:0000256" key="4">
    <source>
        <dbReference type="ARBA" id="ARBA00022692"/>
    </source>
</evidence>
<organism evidence="9 10">
    <name type="scientific">Clostridium colicanis DSM 13634</name>
    <dbReference type="NCBI Taxonomy" id="1121305"/>
    <lineage>
        <taxon>Bacteria</taxon>
        <taxon>Bacillati</taxon>
        <taxon>Bacillota</taxon>
        <taxon>Clostridia</taxon>
        <taxon>Eubacteriales</taxon>
        <taxon>Clostridiaceae</taxon>
        <taxon>Clostridium</taxon>
    </lineage>
</organism>
<evidence type="ECO:0000313" key="9">
    <source>
        <dbReference type="EMBL" id="KYH28885.1"/>
    </source>
</evidence>
<evidence type="ECO:0000313" key="10">
    <source>
        <dbReference type="Proteomes" id="UP000075374"/>
    </source>
</evidence>
<accession>A0A151AMK9</accession>
<comment type="similarity">
    <text evidence="2 7">Belongs to the DedA family.</text>
</comment>
<evidence type="ECO:0000256" key="6">
    <source>
        <dbReference type="ARBA" id="ARBA00023136"/>
    </source>
</evidence>
<keyword evidence="4 7" id="KW-0812">Transmembrane</keyword>
<protein>
    <submittedName>
        <fullName evidence="9">Inner membrane protein YqjA</fullName>
    </submittedName>
</protein>
<dbReference type="PANTHER" id="PTHR30353">
    <property type="entry name" value="INNER MEMBRANE PROTEIN DEDA-RELATED"/>
    <property type="match status" value="1"/>
</dbReference>
<dbReference type="AlphaFoldDB" id="A0A151AMK9"/>
<evidence type="ECO:0000256" key="2">
    <source>
        <dbReference type="ARBA" id="ARBA00010792"/>
    </source>
</evidence>
<feature type="transmembrane region" description="Helical" evidence="7">
    <location>
        <begin position="70"/>
        <end position="91"/>
    </location>
</feature>
<dbReference type="InterPro" id="IPR032818">
    <property type="entry name" value="DedA-like"/>
</dbReference>
<proteinExistence type="inferred from homology"/>
<feature type="transmembrane region" description="Helical" evidence="7">
    <location>
        <begin position="189"/>
        <end position="207"/>
    </location>
</feature>
<evidence type="ECO:0000256" key="7">
    <source>
        <dbReference type="RuleBase" id="RU367016"/>
    </source>
</evidence>
<feature type="transmembrane region" description="Helical" evidence="7">
    <location>
        <begin position="126"/>
        <end position="149"/>
    </location>
</feature>
<keyword evidence="10" id="KW-1185">Reference proteome</keyword>
<gene>
    <name evidence="9" type="primary">yqjA</name>
    <name evidence="9" type="ORF">CLCOL_16170</name>
</gene>
<evidence type="ECO:0000256" key="1">
    <source>
        <dbReference type="ARBA" id="ARBA00004651"/>
    </source>
</evidence>
<dbReference type="InterPro" id="IPR032816">
    <property type="entry name" value="VTT_dom"/>
</dbReference>
<dbReference type="PANTHER" id="PTHR30353:SF0">
    <property type="entry name" value="TRANSMEMBRANE PROTEIN"/>
    <property type="match status" value="1"/>
</dbReference>
<dbReference type="STRING" id="1121305.CLCOL_16170"/>
<evidence type="ECO:0000256" key="5">
    <source>
        <dbReference type="ARBA" id="ARBA00022989"/>
    </source>
</evidence>
<keyword evidence="5 7" id="KW-1133">Transmembrane helix</keyword>
<feature type="transmembrane region" description="Helical" evidence="7">
    <location>
        <begin position="155"/>
        <end position="177"/>
    </location>
</feature>
<comment type="subcellular location">
    <subcellularLocation>
        <location evidence="1 7">Cell membrane</location>
        <topology evidence="1 7">Multi-pass membrane protein</topology>
    </subcellularLocation>
</comment>
<reference evidence="9 10" key="1">
    <citation type="submission" date="2016-02" db="EMBL/GenBank/DDBJ databases">
        <title>Genome sequence of Clostridium colicanis DSM 13634.</title>
        <authorList>
            <person name="Poehlein A."/>
            <person name="Daniel R."/>
        </authorList>
    </citation>
    <scope>NUCLEOTIDE SEQUENCE [LARGE SCALE GENOMIC DNA]</scope>
    <source>
        <strain evidence="9 10">DSM 13634</strain>
    </source>
</reference>
<comment type="caution">
    <text evidence="9">The sequence shown here is derived from an EMBL/GenBank/DDBJ whole genome shotgun (WGS) entry which is preliminary data.</text>
</comment>
<keyword evidence="6 7" id="KW-0472">Membrane</keyword>
<keyword evidence="3 7" id="KW-1003">Cell membrane</keyword>
<dbReference type="Proteomes" id="UP000075374">
    <property type="component" value="Unassembled WGS sequence"/>
</dbReference>
<dbReference type="RefSeq" id="WP_061858464.1">
    <property type="nucleotide sequence ID" value="NZ_LTBB01000007.1"/>
</dbReference>
<dbReference type="GO" id="GO:0005886">
    <property type="term" value="C:plasma membrane"/>
    <property type="evidence" value="ECO:0007669"/>
    <property type="project" value="UniProtKB-SubCell"/>
</dbReference>
<feature type="domain" description="VTT" evidence="8">
    <location>
        <begin position="50"/>
        <end position="175"/>
    </location>
</feature>